<organism evidence="1 2">
    <name type="scientific">Alkalihalobacillus trypoxylicola</name>
    <dbReference type="NCBI Taxonomy" id="519424"/>
    <lineage>
        <taxon>Bacteria</taxon>
        <taxon>Bacillati</taxon>
        <taxon>Bacillota</taxon>
        <taxon>Bacilli</taxon>
        <taxon>Bacillales</taxon>
        <taxon>Bacillaceae</taxon>
        <taxon>Alkalihalobacillus</taxon>
    </lineage>
</organism>
<comment type="caution">
    <text evidence="1">The sequence shown here is derived from an EMBL/GenBank/DDBJ whole genome shotgun (WGS) entry which is preliminary data.</text>
</comment>
<dbReference type="Proteomes" id="UP000075806">
    <property type="component" value="Unassembled WGS sequence"/>
</dbReference>
<dbReference type="AlphaFoldDB" id="A0A161Q1A6"/>
<keyword evidence="2" id="KW-1185">Reference proteome</keyword>
<gene>
    <name evidence="1" type="ORF">AZF04_06980</name>
</gene>
<proteinExistence type="predicted"/>
<evidence type="ECO:0000313" key="2">
    <source>
        <dbReference type="Proteomes" id="UP000075806"/>
    </source>
</evidence>
<protein>
    <submittedName>
        <fullName evidence="1">Uncharacterized protein</fullName>
    </submittedName>
</protein>
<name>A0A161Q1A6_9BACI</name>
<evidence type="ECO:0000313" key="1">
    <source>
        <dbReference type="EMBL" id="KYG29263.1"/>
    </source>
</evidence>
<sequence>MNGKIPYETRKASGHKTRRLQWEEVAMTKSTFKKSSFGSSQPNAKCLEGADSPRHNMCRIIHSLRYCPGHLFCKYGFMSSLLSQL</sequence>
<dbReference type="EMBL" id="LTAO01000023">
    <property type="protein sequence ID" value="KYG29263.1"/>
    <property type="molecule type" value="Genomic_DNA"/>
</dbReference>
<reference evidence="1" key="1">
    <citation type="submission" date="2016-02" db="EMBL/GenBank/DDBJ databases">
        <title>Genome sequence of Bacillus trypoxylicola KCTC 13244(T).</title>
        <authorList>
            <person name="Jeong H."/>
            <person name="Park S.-H."/>
            <person name="Choi S.-K."/>
        </authorList>
    </citation>
    <scope>NUCLEOTIDE SEQUENCE [LARGE SCALE GENOMIC DNA]</scope>
    <source>
        <strain evidence="1">KCTC 13244</strain>
    </source>
</reference>
<accession>A0A161Q1A6</accession>